<proteinExistence type="inferred from homology"/>
<dbReference type="NCBIfam" id="TIGR02887">
    <property type="entry name" value="spore_ger_x_C"/>
    <property type="match status" value="1"/>
</dbReference>
<dbReference type="PANTHER" id="PTHR35789:SF1">
    <property type="entry name" value="SPORE GERMINATION PROTEIN B3"/>
    <property type="match status" value="1"/>
</dbReference>
<organism evidence="10 11">
    <name type="scientific">Brevibacillus fortis</name>
    <dbReference type="NCBI Taxonomy" id="2126352"/>
    <lineage>
        <taxon>Bacteria</taxon>
        <taxon>Bacillati</taxon>
        <taxon>Bacillota</taxon>
        <taxon>Bacilli</taxon>
        <taxon>Bacillales</taxon>
        <taxon>Paenibacillaceae</taxon>
        <taxon>Brevibacillus</taxon>
    </lineage>
</organism>
<keyword evidence="4" id="KW-0732">Signal</keyword>
<dbReference type="PANTHER" id="PTHR35789">
    <property type="entry name" value="SPORE GERMINATION PROTEIN B3"/>
    <property type="match status" value="1"/>
</dbReference>
<dbReference type="GO" id="GO:0009847">
    <property type="term" value="P:spore germination"/>
    <property type="evidence" value="ECO:0007669"/>
    <property type="project" value="InterPro"/>
</dbReference>
<accession>A0A2P7VKA3</accession>
<evidence type="ECO:0000256" key="4">
    <source>
        <dbReference type="ARBA" id="ARBA00022729"/>
    </source>
</evidence>
<keyword evidence="7" id="KW-0449">Lipoprotein</keyword>
<evidence type="ECO:0008006" key="12">
    <source>
        <dbReference type="Google" id="ProtNLM"/>
    </source>
</evidence>
<evidence type="ECO:0000256" key="5">
    <source>
        <dbReference type="ARBA" id="ARBA00023136"/>
    </source>
</evidence>
<dbReference type="Pfam" id="PF25198">
    <property type="entry name" value="Spore_GerAC_N"/>
    <property type="match status" value="1"/>
</dbReference>
<feature type="domain" description="Spore germination GerAC-like C-terminal" evidence="8">
    <location>
        <begin position="219"/>
        <end position="348"/>
    </location>
</feature>
<keyword evidence="3" id="KW-0309">Germination</keyword>
<comment type="caution">
    <text evidence="10">The sequence shown here is derived from an EMBL/GenBank/DDBJ whole genome shotgun (WGS) entry which is preliminary data.</text>
</comment>
<evidence type="ECO:0000313" key="10">
    <source>
        <dbReference type="EMBL" id="PSJ99641.1"/>
    </source>
</evidence>
<evidence type="ECO:0000256" key="3">
    <source>
        <dbReference type="ARBA" id="ARBA00022544"/>
    </source>
</evidence>
<dbReference type="OrthoDB" id="2380468at2"/>
<gene>
    <name evidence="10" type="ORF">C7R93_02910</name>
</gene>
<dbReference type="InterPro" id="IPR008844">
    <property type="entry name" value="Spore_GerAC-like"/>
</dbReference>
<keyword evidence="6" id="KW-0564">Palmitate</keyword>
<dbReference type="Pfam" id="PF05504">
    <property type="entry name" value="Spore_GerAC"/>
    <property type="match status" value="1"/>
</dbReference>
<evidence type="ECO:0000313" key="11">
    <source>
        <dbReference type="Proteomes" id="UP000240419"/>
    </source>
</evidence>
<dbReference type="GO" id="GO:0016020">
    <property type="term" value="C:membrane"/>
    <property type="evidence" value="ECO:0007669"/>
    <property type="project" value="UniProtKB-SubCell"/>
</dbReference>
<name>A0A2P7VKA3_9BACL</name>
<dbReference type="EMBL" id="PXZM01000003">
    <property type="protein sequence ID" value="PSJ99641.1"/>
    <property type="molecule type" value="Genomic_DNA"/>
</dbReference>
<dbReference type="AlphaFoldDB" id="A0A2P7VKA3"/>
<comment type="subcellular location">
    <subcellularLocation>
        <location evidence="1">Membrane</location>
        <topology evidence="1">Lipid-anchor</topology>
    </subcellularLocation>
</comment>
<dbReference type="RefSeq" id="WP_106837389.1">
    <property type="nucleotide sequence ID" value="NZ_JBCNIW010000016.1"/>
</dbReference>
<evidence type="ECO:0000259" key="9">
    <source>
        <dbReference type="Pfam" id="PF25198"/>
    </source>
</evidence>
<evidence type="ECO:0000256" key="2">
    <source>
        <dbReference type="ARBA" id="ARBA00007886"/>
    </source>
</evidence>
<dbReference type="InterPro" id="IPR057336">
    <property type="entry name" value="GerAC_N"/>
</dbReference>
<keyword evidence="5" id="KW-0472">Membrane</keyword>
<protein>
    <recommendedName>
        <fullName evidence="12">Ger(X)C family spore germination protein</fullName>
    </recommendedName>
</protein>
<evidence type="ECO:0000256" key="6">
    <source>
        <dbReference type="ARBA" id="ARBA00023139"/>
    </source>
</evidence>
<feature type="domain" description="Spore germination protein N-terminal" evidence="9">
    <location>
        <begin position="23"/>
        <end position="197"/>
    </location>
</feature>
<dbReference type="Gene3D" id="3.30.300.210">
    <property type="entry name" value="Nutrient germinant receptor protein C, domain 3"/>
    <property type="match status" value="1"/>
</dbReference>
<evidence type="ECO:0000256" key="7">
    <source>
        <dbReference type="ARBA" id="ARBA00023288"/>
    </source>
</evidence>
<evidence type="ECO:0000256" key="1">
    <source>
        <dbReference type="ARBA" id="ARBA00004635"/>
    </source>
</evidence>
<keyword evidence="11" id="KW-1185">Reference proteome</keyword>
<dbReference type="Proteomes" id="UP000240419">
    <property type="component" value="Unassembled WGS sequence"/>
</dbReference>
<evidence type="ECO:0000259" key="8">
    <source>
        <dbReference type="Pfam" id="PF05504"/>
    </source>
</evidence>
<dbReference type="InterPro" id="IPR046953">
    <property type="entry name" value="Spore_GerAC-like_C"/>
</dbReference>
<dbReference type="InterPro" id="IPR038501">
    <property type="entry name" value="Spore_GerAC_C_sf"/>
</dbReference>
<reference evidence="10 11" key="1">
    <citation type="submission" date="2018-03" db="EMBL/GenBank/DDBJ databases">
        <title>Brevisbacillus phylogenomics.</title>
        <authorList>
            <person name="Dunlap C."/>
        </authorList>
    </citation>
    <scope>NUCLEOTIDE SEQUENCE [LARGE SCALE GENOMIC DNA]</scope>
    <source>
        <strain evidence="10 11">NRRL NRS-1210</strain>
    </source>
</reference>
<sequence length="380" mass="44068">MKKIVMALVISFVFIFILEGCWDAKEIENQNYITAFGVDYKNGSMEVFAQILNFESTAKTEGIVSKAKISVGRGQGTSFIAAMEQISKSSQRREFWGHVYSIVVTENILREGKLAEIIDVVTRHRDMRYSKWVFATRESLANLLSTHTIFDVSNLNSILSNPQDQYEQFSNERILYMNDLIAELNEPNSTVLIPSIQITSKTWQENKKAIPLLELNGHFIMSGYRYKGWINQREARMGRWTYRHFKQSNITIEQDSKPATTLMVKRSDYDIRAKVVQGKLRFALSLSLTGELVQVQQDVPYDKIEKLVGQTVKKEIREFYNRGLELHADLLQLGVFLYKKDPKRWRELSVEGTLPLNPTTLEKIDVHFRIVNGHKYRLRR</sequence>
<comment type="similarity">
    <text evidence="2">Belongs to the GerABKC lipoprotein family.</text>
</comment>